<reference evidence="1" key="2">
    <citation type="submission" date="2020-09" db="EMBL/GenBank/DDBJ databases">
        <authorList>
            <person name="Sun Q."/>
            <person name="Zhou Y."/>
        </authorList>
    </citation>
    <scope>NUCLEOTIDE SEQUENCE</scope>
    <source>
        <strain evidence="1">CGMCC 1.15493</strain>
    </source>
</reference>
<sequence>MRIKFTTIADGPGPSEEVIGIRTADGSQEEVVLSKRLLSGRGVDIGMPLLHEDDKLLIELPRESASGRWRIWIPQTEVIDSPAMQAAE</sequence>
<keyword evidence="2" id="KW-1185">Reference proteome</keyword>
<comment type="caution">
    <text evidence="1">The sequence shown here is derived from an EMBL/GenBank/DDBJ whole genome shotgun (WGS) entry which is preliminary data.</text>
</comment>
<evidence type="ECO:0000313" key="2">
    <source>
        <dbReference type="Proteomes" id="UP000613160"/>
    </source>
</evidence>
<dbReference type="Proteomes" id="UP000613160">
    <property type="component" value="Unassembled WGS sequence"/>
</dbReference>
<proteinExistence type="predicted"/>
<organism evidence="1 2">
    <name type="scientific">Aureimonas glaciei</name>
    <dbReference type="NCBI Taxonomy" id="1776957"/>
    <lineage>
        <taxon>Bacteria</taxon>
        <taxon>Pseudomonadati</taxon>
        <taxon>Pseudomonadota</taxon>
        <taxon>Alphaproteobacteria</taxon>
        <taxon>Hyphomicrobiales</taxon>
        <taxon>Aurantimonadaceae</taxon>
        <taxon>Aureimonas</taxon>
    </lineage>
</organism>
<accession>A0A916XX43</accession>
<protein>
    <submittedName>
        <fullName evidence="1">Uncharacterized protein</fullName>
    </submittedName>
</protein>
<gene>
    <name evidence="1" type="ORF">GCM10011335_21970</name>
</gene>
<evidence type="ECO:0000313" key="1">
    <source>
        <dbReference type="EMBL" id="GGD18666.1"/>
    </source>
</evidence>
<dbReference type="RefSeq" id="WP_188850635.1">
    <property type="nucleotide sequence ID" value="NZ_BMJJ01000004.1"/>
</dbReference>
<reference evidence="1" key="1">
    <citation type="journal article" date="2014" name="Int. J. Syst. Evol. Microbiol.">
        <title>Complete genome sequence of Corynebacterium casei LMG S-19264T (=DSM 44701T), isolated from a smear-ripened cheese.</title>
        <authorList>
            <consortium name="US DOE Joint Genome Institute (JGI-PGF)"/>
            <person name="Walter F."/>
            <person name="Albersmeier A."/>
            <person name="Kalinowski J."/>
            <person name="Ruckert C."/>
        </authorList>
    </citation>
    <scope>NUCLEOTIDE SEQUENCE</scope>
    <source>
        <strain evidence="1">CGMCC 1.15493</strain>
    </source>
</reference>
<dbReference type="AlphaFoldDB" id="A0A916XX43"/>
<dbReference type="EMBL" id="BMJJ01000004">
    <property type="protein sequence ID" value="GGD18666.1"/>
    <property type="molecule type" value="Genomic_DNA"/>
</dbReference>
<name>A0A916XX43_9HYPH</name>